<evidence type="ECO:0000256" key="7">
    <source>
        <dbReference type="ARBA" id="ARBA00020836"/>
    </source>
</evidence>
<evidence type="ECO:0000313" key="13">
    <source>
        <dbReference type="EMBL" id="KIH54118.1"/>
    </source>
</evidence>
<evidence type="ECO:0000256" key="1">
    <source>
        <dbReference type="ARBA" id="ARBA00002001"/>
    </source>
</evidence>
<dbReference type="GO" id="GO:0046982">
    <property type="term" value="F:protein heterodimerization activity"/>
    <property type="evidence" value="ECO:0007669"/>
    <property type="project" value="InterPro"/>
</dbReference>
<keyword evidence="9" id="KW-0238">DNA-binding</keyword>
<keyword evidence="12" id="KW-0544">Nucleosome core</keyword>
<dbReference type="GO" id="GO:0006457">
    <property type="term" value="P:protein folding"/>
    <property type="evidence" value="ECO:0007669"/>
    <property type="project" value="InterPro"/>
</dbReference>
<proteinExistence type="inferred from homology"/>
<dbReference type="PRINTS" id="PR00623">
    <property type="entry name" value="HISTONEH4"/>
</dbReference>
<gene>
    <name evidence="13" type="ORF">ANCDUO_15736</name>
</gene>
<comment type="similarity">
    <text evidence="4">Belongs to the histone H4 family.</text>
</comment>
<dbReference type="GO" id="GO:0016272">
    <property type="term" value="C:prefoldin complex"/>
    <property type="evidence" value="ECO:0007669"/>
    <property type="project" value="InterPro"/>
</dbReference>
<accession>A0A0C2CCR8</accession>
<evidence type="ECO:0000256" key="9">
    <source>
        <dbReference type="ARBA" id="ARBA00023125"/>
    </source>
</evidence>
<dbReference type="GO" id="GO:0000786">
    <property type="term" value="C:nucleosome"/>
    <property type="evidence" value="ECO:0007669"/>
    <property type="project" value="UniProtKB-KW"/>
</dbReference>
<protein>
    <recommendedName>
        <fullName evidence="7">Histone H4</fullName>
    </recommendedName>
</protein>
<dbReference type="InterPro" id="IPR009053">
    <property type="entry name" value="Prefoldin"/>
</dbReference>
<dbReference type="GO" id="GO:0051131">
    <property type="term" value="P:chaperone-mediated protein complex assembly"/>
    <property type="evidence" value="ECO:0007669"/>
    <property type="project" value="TreeGrafter"/>
</dbReference>
<organism evidence="13 14">
    <name type="scientific">Ancylostoma duodenale</name>
    <dbReference type="NCBI Taxonomy" id="51022"/>
    <lineage>
        <taxon>Eukaryota</taxon>
        <taxon>Metazoa</taxon>
        <taxon>Ecdysozoa</taxon>
        <taxon>Nematoda</taxon>
        <taxon>Chromadorea</taxon>
        <taxon>Rhabditida</taxon>
        <taxon>Rhabditina</taxon>
        <taxon>Rhabditomorpha</taxon>
        <taxon>Strongyloidea</taxon>
        <taxon>Ancylostomatidae</taxon>
        <taxon>Ancylostomatinae</taxon>
        <taxon>Ancylostoma</taxon>
    </lineage>
</organism>
<evidence type="ECO:0000256" key="11">
    <source>
        <dbReference type="ARBA" id="ARBA00023242"/>
    </source>
</evidence>
<dbReference type="Proteomes" id="UP000054047">
    <property type="component" value="Unassembled WGS sequence"/>
</dbReference>
<dbReference type="InterPro" id="IPR002777">
    <property type="entry name" value="PFD_beta-like"/>
</dbReference>
<comment type="similarity">
    <text evidence="5">Belongs to the prefoldin subunit beta family.</text>
</comment>
<comment type="function">
    <text evidence="1">Core component of nucleosome. Nucleosomes wrap and compact DNA into chromatin, limiting DNA accessibility to the cellular machineries which require DNA as a template. Histones thereby play a central role in transcription regulation, DNA repair, DNA replication and chromosomal stability. DNA accessibility is regulated via a complex set of post-translational modifications of histones, also called histone code, and nucleosome remodeling.</text>
</comment>
<dbReference type="InterPro" id="IPR009072">
    <property type="entry name" value="Histone-fold"/>
</dbReference>
<evidence type="ECO:0000256" key="6">
    <source>
        <dbReference type="ARBA" id="ARBA00011695"/>
    </source>
</evidence>
<keyword evidence="8" id="KW-0158">Chromosome</keyword>
<evidence type="ECO:0000256" key="2">
    <source>
        <dbReference type="ARBA" id="ARBA00004123"/>
    </source>
</evidence>
<dbReference type="GO" id="GO:0005634">
    <property type="term" value="C:nucleus"/>
    <property type="evidence" value="ECO:0007669"/>
    <property type="project" value="UniProtKB-SubCell"/>
</dbReference>
<evidence type="ECO:0000256" key="3">
    <source>
        <dbReference type="ARBA" id="ARBA00004286"/>
    </source>
</evidence>
<evidence type="ECO:0000313" key="14">
    <source>
        <dbReference type="Proteomes" id="UP000054047"/>
    </source>
</evidence>
<evidence type="ECO:0000256" key="12">
    <source>
        <dbReference type="ARBA" id="ARBA00023269"/>
    </source>
</evidence>
<dbReference type="SUPFAM" id="SSF47113">
    <property type="entry name" value="Histone-fold"/>
    <property type="match status" value="1"/>
</dbReference>
<name>A0A0C2CCR8_9BILA</name>
<dbReference type="Pfam" id="PF01920">
    <property type="entry name" value="Prefoldin_2"/>
    <property type="match status" value="1"/>
</dbReference>
<dbReference type="Gene3D" id="1.10.20.10">
    <property type="entry name" value="Histone, subunit A"/>
    <property type="match status" value="1"/>
</dbReference>
<comment type="subcellular location">
    <subcellularLocation>
        <location evidence="3">Chromosome</location>
    </subcellularLocation>
    <subcellularLocation>
        <location evidence="2">Nucleus</location>
    </subcellularLocation>
</comment>
<dbReference type="GO" id="GO:0003677">
    <property type="term" value="F:DNA binding"/>
    <property type="evidence" value="ECO:0007669"/>
    <property type="project" value="UniProtKB-KW"/>
</dbReference>
<dbReference type="Gene3D" id="1.10.287.370">
    <property type="match status" value="1"/>
</dbReference>
<dbReference type="PANTHER" id="PTHR21431:SF0">
    <property type="entry name" value="PREFOLDIN SUBUNIT 6"/>
    <property type="match status" value="1"/>
</dbReference>
<dbReference type="PANTHER" id="PTHR21431">
    <property type="entry name" value="PREFOLDIN SUBUNIT 6"/>
    <property type="match status" value="1"/>
</dbReference>
<keyword evidence="14" id="KW-1185">Reference proteome</keyword>
<dbReference type="GO" id="GO:0030527">
    <property type="term" value="F:structural constituent of chromatin"/>
    <property type="evidence" value="ECO:0007669"/>
    <property type="project" value="InterPro"/>
</dbReference>
<comment type="subunit">
    <text evidence="6">Heterohexamer of two PFD-alpha type and four PFD-beta type subunits.</text>
</comment>
<sequence>MYTEHAKRKTVTVMDVVYAVKRQGNNEMVERIGCYTTYVAVDEKHLTKFSQSLFRRGMVEQLKAQFEEALQKYKEIENGESLWFLMLHEFEYLDEDAKVYKLIGACLVRQDIPEAKANVDKRLEYINAEIKAVIFSGLKA</sequence>
<evidence type="ECO:0000256" key="8">
    <source>
        <dbReference type="ARBA" id="ARBA00022454"/>
    </source>
</evidence>
<keyword evidence="10" id="KW-0143">Chaperone</keyword>
<dbReference type="GO" id="GO:0051082">
    <property type="term" value="F:unfolded protein binding"/>
    <property type="evidence" value="ECO:0007669"/>
    <property type="project" value="InterPro"/>
</dbReference>
<keyword evidence="11" id="KW-0539">Nucleus</keyword>
<dbReference type="InterPro" id="IPR001951">
    <property type="entry name" value="Histone_H4"/>
</dbReference>
<dbReference type="AlphaFoldDB" id="A0A0C2CCR8"/>
<dbReference type="SUPFAM" id="SSF46579">
    <property type="entry name" value="Prefoldin"/>
    <property type="match status" value="1"/>
</dbReference>
<evidence type="ECO:0000256" key="4">
    <source>
        <dbReference type="ARBA" id="ARBA00006564"/>
    </source>
</evidence>
<dbReference type="GO" id="GO:0051087">
    <property type="term" value="F:protein-folding chaperone binding"/>
    <property type="evidence" value="ECO:0007669"/>
    <property type="project" value="TreeGrafter"/>
</dbReference>
<reference evidence="13 14" key="1">
    <citation type="submission" date="2013-12" db="EMBL/GenBank/DDBJ databases">
        <title>Draft genome of the parsitic nematode Ancylostoma duodenale.</title>
        <authorList>
            <person name="Mitreva M."/>
        </authorList>
    </citation>
    <scope>NUCLEOTIDE SEQUENCE [LARGE SCALE GENOMIC DNA]</scope>
    <source>
        <strain evidence="13 14">Zhejiang</strain>
    </source>
</reference>
<dbReference type="GO" id="GO:0005737">
    <property type="term" value="C:cytoplasm"/>
    <property type="evidence" value="ECO:0007669"/>
    <property type="project" value="TreeGrafter"/>
</dbReference>
<dbReference type="OrthoDB" id="248120at2759"/>
<dbReference type="EMBL" id="KN739691">
    <property type="protein sequence ID" value="KIH54118.1"/>
    <property type="molecule type" value="Genomic_DNA"/>
</dbReference>
<evidence type="ECO:0000256" key="5">
    <source>
        <dbReference type="ARBA" id="ARBA00008045"/>
    </source>
</evidence>
<evidence type="ECO:0000256" key="10">
    <source>
        <dbReference type="ARBA" id="ARBA00023186"/>
    </source>
</evidence>